<accession>A0ABU8LNF2</accession>
<reference evidence="2 3" key="1">
    <citation type="submission" date="2024-02" db="EMBL/GenBank/DDBJ databases">
        <authorList>
            <person name="Saticioglu I.B."/>
        </authorList>
    </citation>
    <scope>NUCLEOTIDE SEQUENCE [LARGE SCALE GENOMIC DNA]</scope>
    <source>
        <strain evidence="2 3">Mu-43</strain>
    </source>
</reference>
<feature type="domain" description="N-acetyltransferase" evidence="1">
    <location>
        <begin position="16"/>
        <end position="192"/>
    </location>
</feature>
<sequence length="360" mass="39422">MNDNAIPMLEEITAPSSVDAADAKDFLAVVELNNAVCLLESGVPDLASTPQEMLARWQDETDLVQRYFVAREGGLIVGAGVFEYATAEPTSTNLDILLLPEQWGRGIEDALLELAERETRALGRRVLQAWTLHRPGKEAELLTPATGWGAVPETPHARALLAHGFTFEQVERNSAFDLQAPMDAIEAAYDAALAAAGPDYRVVAWTVPTPPEWRDGYAWALSRMSTDAPSGALEVDEETWDAERIVRRDARFAAGGQTVSVVGVEHVPSGTIAAFNELVIGADPTEATHQYCTLVLKEHRGHRLGMLVKCANLLRWREVAPQSPRVTTFNAEENRPMLDINEALGFVPVSYAGAWQRKLD</sequence>
<dbReference type="Gene3D" id="3.40.630.30">
    <property type="match status" value="1"/>
</dbReference>
<comment type="caution">
    <text evidence="2">The sequence shown here is derived from an EMBL/GenBank/DDBJ whole genome shotgun (WGS) entry which is preliminary data.</text>
</comment>
<dbReference type="EMBL" id="JBBDGN010000018">
    <property type="protein sequence ID" value="MEJ1092842.1"/>
    <property type="molecule type" value="Genomic_DNA"/>
</dbReference>
<evidence type="ECO:0000259" key="1">
    <source>
        <dbReference type="PROSITE" id="PS51186"/>
    </source>
</evidence>
<dbReference type="PROSITE" id="PS51186">
    <property type="entry name" value="GNAT"/>
    <property type="match status" value="1"/>
</dbReference>
<evidence type="ECO:0000313" key="2">
    <source>
        <dbReference type="EMBL" id="MEJ1092842.1"/>
    </source>
</evidence>
<protein>
    <submittedName>
        <fullName evidence="2">GNAT family N-acetyltransferase</fullName>
    </submittedName>
</protein>
<dbReference type="InterPro" id="IPR016181">
    <property type="entry name" value="Acyl_CoA_acyltransferase"/>
</dbReference>
<dbReference type="RefSeq" id="WP_337321807.1">
    <property type="nucleotide sequence ID" value="NZ_JBBDGN010000018.1"/>
</dbReference>
<evidence type="ECO:0000313" key="3">
    <source>
        <dbReference type="Proteomes" id="UP001366085"/>
    </source>
</evidence>
<gene>
    <name evidence="2" type="ORF">WDU93_14230</name>
</gene>
<dbReference type="Proteomes" id="UP001366085">
    <property type="component" value="Unassembled WGS sequence"/>
</dbReference>
<dbReference type="CDD" id="cd04301">
    <property type="entry name" value="NAT_SF"/>
    <property type="match status" value="1"/>
</dbReference>
<proteinExistence type="predicted"/>
<dbReference type="InterPro" id="IPR000182">
    <property type="entry name" value="GNAT_dom"/>
</dbReference>
<keyword evidence="3" id="KW-1185">Reference proteome</keyword>
<organism evidence="2 3">
    <name type="scientific">Microbacterium istanbulense</name>
    <dbReference type="NCBI Taxonomy" id="3122049"/>
    <lineage>
        <taxon>Bacteria</taxon>
        <taxon>Bacillati</taxon>
        <taxon>Actinomycetota</taxon>
        <taxon>Actinomycetes</taxon>
        <taxon>Micrococcales</taxon>
        <taxon>Microbacteriaceae</taxon>
        <taxon>Microbacterium</taxon>
    </lineage>
</organism>
<dbReference type="SUPFAM" id="SSF55729">
    <property type="entry name" value="Acyl-CoA N-acyltransferases (Nat)"/>
    <property type="match status" value="1"/>
</dbReference>
<name>A0ABU8LNF2_9MICO</name>